<dbReference type="RefSeq" id="WP_140687501.1">
    <property type="nucleotide sequence ID" value="NZ_RCZG01000001.1"/>
</dbReference>
<sequence length="162" mass="17273">MQPPVLVGQILGAVAPRLDVGGEMSPSGVGGIGNWVVTLSSLLAVLVLGGTAAKVAGHLMRRSTPELILLLNQSAQFYSRWPEDRLAGTPRVELMVEAARCRRIIDLLESQHGPSADRGPATRGPIDGMRTWAALLHSRIGEQLDASSRPAFGWETHPAPLT</sequence>
<keyword evidence="1" id="KW-0812">Transmembrane</keyword>
<dbReference type="OrthoDB" id="4637992at2"/>
<evidence type="ECO:0000313" key="3">
    <source>
        <dbReference type="Proteomes" id="UP000320095"/>
    </source>
</evidence>
<evidence type="ECO:0000256" key="1">
    <source>
        <dbReference type="SAM" id="Phobius"/>
    </source>
</evidence>
<name>A0A502EG54_9MYCO</name>
<dbReference type="EMBL" id="RCZG01000001">
    <property type="protein sequence ID" value="TPG36705.1"/>
    <property type="molecule type" value="Genomic_DNA"/>
</dbReference>
<accession>A0A502EG54</accession>
<feature type="transmembrane region" description="Helical" evidence="1">
    <location>
        <begin position="32"/>
        <end position="53"/>
    </location>
</feature>
<gene>
    <name evidence="2" type="ORF">EAH80_01825</name>
</gene>
<proteinExistence type="predicted"/>
<comment type="caution">
    <text evidence="2">The sequence shown here is derived from an EMBL/GenBank/DDBJ whole genome shotgun (WGS) entry which is preliminary data.</text>
</comment>
<dbReference type="Proteomes" id="UP000320095">
    <property type="component" value="Unassembled WGS sequence"/>
</dbReference>
<keyword evidence="1" id="KW-0472">Membrane</keyword>
<evidence type="ECO:0000313" key="2">
    <source>
        <dbReference type="EMBL" id="TPG36705.1"/>
    </source>
</evidence>
<dbReference type="AlphaFoldDB" id="A0A502EG54"/>
<reference evidence="2 3" key="1">
    <citation type="journal article" date="2019" name="Environ. Microbiol.">
        <title>Species interactions and distinct microbial communities in high Arctic permafrost affected cryosols are associated with the CH4 and CO2 gas fluxes.</title>
        <authorList>
            <person name="Altshuler I."/>
            <person name="Hamel J."/>
            <person name="Turney S."/>
            <person name="Magnuson E."/>
            <person name="Levesque R."/>
            <person name="Greer C."/>
            <person name="Whyte L.G."/>
        </authorList>
    </citation>
    <scope>NUCLEOTIDE SEQUENCE [LARGE SCALE GENOMIC DNA]</scope>
    <source>
        <strain evidence="2 3">S5.20</strain>
    </source>
</reference>
<protein>
    <submittedName>
        <fullName evidence="2">Uncharacterized protein</fullName>
    </submittedName>
</protein>
<keyword evidence="3" id="KW-1185">Reference proteome</keyword>
<organism evidence="2 3">
    <name type="scientific">Mycolicibacterium hodleri</name>
    <dbReference type="NCBI Taxonomy" id="49897"/>
    <lineage>
        <taxon>Bacteria</taxon>
        <taxon>Bacillati</taxon>
        <taxon>Actinomycetota</taxon>
        <taxon>Actinomycetes</taxon>
        <taxon>Mycobacteriales</taxon>
        <taxon>Mycobacteriaceae</taxon>
        <taxon>Mycolicibacterium</taxon>
    </lineage>
</organism>
<keyword evidence="1" id="KW-1133">Transmembrane helix</keyword>